<evidence type="ECO:0000256" key="14">
    <source>
        <dbReference type="SAM" id="Coils"/>
    </source>
</evidence>
<evidence type="ECO:0000256" key="9">
    <source>
        <dbReference type="ARBA" id="ARBA00022989"/>
    </source>
</evidence>
<dbReference type="KEGG" id="dli:dnl_45280"/>
<comment type="subcellular location">
    <subcellularLocation>
        <location evidence="2">Cell membrane</location>
        <topology evidence="2">Multi-pass membrane protein</topology>
    </subcellularLocation>
</comment>
<keyword evidence="14" id="KW-0175">Coiled coil</keyword>
<dbReference type="InterPro" id="IPR011006">
    <property type="entry name" value="CheY-like_superfamily"/>
</dbReference>
<dbReference type="GO" id="GO:0000155">
    <property type="term" value="F:phosphorelay sensor kinase activity"/>
    <property type="evidence" value="ECO:0007669"/>
    <property type="project" value="InterPro"/>
</dbReference>
<sequence length="606" mass="67835">MSHEIRTPMNAVVNMTRLLLDTPLNRKQLDFAETAMTSSEILLSVINDILDFSKIEAGKLELESTDFNLTDIVSSVVKIMEIKAAEKGIRLKYRIDEDVHPYLTGDPARLRQILLNFLNNALKFTRNGSIDIHAGSENQTETHITLKFSVTDTGIGISREHKDRLFKPFSQADASTSRKYGGTGLGLIISKQLAELMHGDAGVESEEGRGSTFWFTAVFDKIESLTAIQNSQDSEVLETSHACSSCFRILLAEDNTINQLVALAILEQYGFSADIADNGCEAVEALKKTPYDLVLMDMQMPGTDGIEAARIIRDPESGVINPDIPIVAMTANATTEARKKCFDAGMNDYISKPVDPNQLLSVISKFLPVSVKAETGNKPETPCDVPVSEIFNYQEFRNRMSGMDQSVLINCIKQLTKNLSREIEKLDSALNEKNAANIRLYAHSIRGMCANASADKISETAHQIEIMGEQGNTEIDGLLKELKEEYETLVSFISDMFPGIFIPEDDPEIDEKEEIFTEQAKAKLPELISCLENEIIPQWDQIMDVFFLDDIIEFTEKLNHIAEKYQAGILANYSRKLHKAAQDYDFEKITDNFSRFPELIDKIKKI</sequence>
<dbReference type="InterPro" id="IPR036890">
    <property type="entry name" value="HATPase_C_sf"/>
</dbReference>
<accession>A0A975BBG2</accession>
<dbReference type="Gene3D" id="3.30.565.10">
    <property type="entry name" value="Histidine kinase-like ATPase, C-terminal domain"/>
    <property type="match status" value="1"/>
</dbReference>
<dbReference type="Proteomes" id="UP000663720">
    <property type="component" value="Chromosome"/>
</dbReference>
<dbReference type="PANTHER" id="PTHR45339:SF1">
    <property type="entry name" value="HYBRID SIGNAL TRANSDUCTION HISTIDINE KINASE J"/>
    <property type="match status" value="1"/>
</dbReference>
<dbReference type="CDD" id="cd00082">
    <property type="entry name" value="HisKA"/>
    <property type="match status" value="1"/>
</dbReference>
<dbReference type="InterPro" id="IPR004358">
    <property type="entry name" value="Sig_transdc_His_kin-like_C"/>
</dbReference>
<dbReference type="InterPro" id="IPR001789">
    <property type="entry name" value="Sig_transdc_resp-reg_receiver"/>
</dbReference>
<keyword evidence="10" id="KW-0902">Two-component regulatory system</keyword>
<dbReference type="SUPFAM" id="SSF55874">
    <property type="entry name" value="ATPase domain of HSP90 chaperone/DNA topoisomerase II/histidine kinase"/>
    <property type="match status" value="1"/>
</dbReference>
<dbReference type="InterPro" id="IPR003661">
    <property type="entry name" value="HisK_dim/P_dom"/>
</dbReference>
<dbReference type="Pfam" id="PF00072">
    <property type="entry name" value="Response_reg"/>
    <property type="match status" value="1"/>
</dbReference>
<evidence type="ECO:0000256" key="8">
    <source>
        <dbReference type="ARBA" id="ARBA00022840"/>
    </source>
</evidence>
<dbReference type="AlphaFoldDB" id="A0A975BBG2"/>
<feature type="domain" description="Histidine kinase" evidence="15">
    <location>
        <begin position="1"/>
        <end position="221"/>
    </location>
</feature>
<feature type="modified residue" description="Phosphohistidine" evidence="12">
    <location>
        <position position="443"/>
    </location>
</feature>
<evidence type="ECO:0000313" key="19">
    <source>
        <dbReference type="Proteomes" id="UP000663720"/>
    </source>
</evidence>
<dbReference type="InterPro" id="IPR005467">
    <property type="entry name" value="His_kinase_dom"/>
</dbReference>
<evidence type="ECO:0000256" key="4">
    <source>
        <dbReference type="ARBA" id="ARBA00022475"/>
    </source>
</evidence>
<evidence type="ECO:0000256" key="7">
    <source>
        <dbReference type="ARBA" id="ARBA00022741"/>
    </source>
</evidence>
<feature type="domain" description="HPt" evidence="17">
    <location>
        <begin position="404"/>
        <end position="496"/>
    </location>
</feature>
<evidence type="ECO:0000256" key="3">
    <source>
        <dbReference type="ARBA" id="ARBA00012438"/>
    </source>
</evidence>
<dbReference type="InterPro" id="IPR008207">
    <property type="entry name" value="Sig_transdc_His_kin_Hpt_dom"/>
</dbReference>
<dbReference type="InterPro" id="IPR036641">
    <property type="entry name" value="HPT_dom_sf"/>
</dbReference>
<dbReference type="Pfam" id="PF02518">
    <property type="entry name" value="HATPase_c"/>
    <property type="match status" value="1"/>
</dbReference>
<dbReference type="InterPro" id="IPR036097">
    <property type="entry name" value="HisK_dim/P_sf"/>
</dbReference>
<evidence type="ECO:0000256" key="13">
    <source>
        <dbReference type="PROSITE-ProRule" id="PRU00169"/>
    </source>
</evidence>
<dbReference type="SUPFAM" id="SSF52172">
    <property type="entry name" value="CheY-like"/>
    <property type="match status" value="1"/>
</dbReference>
<dbReference type="Pfam" id="PF01627">
    <property type="entry name" value="Hpt"/>
    <property type="match status" value="1"/>
</dbReference>
<dbReference type="PANTHER" id="PTHR45339">
    <property type="entry name" value="HYBRID SIGNAL TRANSDUCTION HISTIDINE KINASE J"/>
    <property type="match status" value="1"/>
</dbReference>
<organism evidence="18 19">
    <name type="scientific">Desulfonema limicola</name>
    <dbReference type="NCBI Taxonomy" id="45656"/>
    <lineage>
        <taxon>Bacteria</taxon>
        <taxon>Pseudomonadati</taxon>
        <taxon>Thermodesulfobacteriota</taxon>
        <taxon>Desulfobacteria</taxon>
        <taxon>Desulfobacterales</taxon>
        <taxon>Desulfococcaceae</taxon>
        <taxon>Desulfonema</taxon>
    </lineage>
</organism>
<comment type="catalytic activity">
    <reaction evidence="1">
        <text>ATP + protein L-histidine = ADP + protein N-phospho-L-histidine.</text>
        <dbReference type="EC" id="2.7.13.3"/>
    </reaction>
</comment>
<dbReference type="GO" id="GO:0005886">
    <property type="term" value="C:plasma membrane"/>
    <property type="evidence" value="ECO:0007669"/>
    <property type="project" value="UniProtKB-SubCell"/>
</dbReference>
<keyword evidence="18" id="KW-0808">Transferase</keyword>
<dbReference type="PROSITE" id="PS50110">
    <property type="entry name" value="RESPONSE_REGULATORY"/>
    <property type="match status" value="1"/>
</dbReference>
<keyword evidence="5 13" id="KW-0597">Phosphoprotein</keyword>
<dbReference type="SMART" id="SM00448">
    <property type="entry name" value="REC"/>
    <property type="match status" value="1"/>
</dbReference>
<dbReference type="CDD" id="cd00088">
    <property type="entry name" value="HPT"/>
    <property type="match status" value="1"/>
</dbReference>
<dbReference type="SMART" id="SM00387">
    <property type="entry name" value="HATPase_c"/>
    <property type="match status" value="1"/>
</dbReference>
<evidence type="ECO:0000259" key="16">
    <source>
        <dbReference type="PROSITE" id="PS50110"/>
    </source>
</evidence>
<evidence type="ECO:0000259" key="15">
    <source>
        <dbReference type="PROSITE" id="PS50109"/>
    </source>
</evidence>
<dbReference type="SUPFAM" id="SSF47226">
    <property type="entry name" value="Histidine-containing phosphotransfer domain, HPT domain"/>
    <property type="match status" value="1"/>
</dbReference>
<evidence type="ECO:0000256" key="12">
    <source>
        <dbReference type="PROSITE-ProRule" id="PRU00110"/>
    </source>
</evidence>
<dbReference type="PRINTS" id="PR00344">
    <property type="entry name" value="BCTRLSENSOR"/>
</dbReference>
<dbReference type="SUPFAM" id="SSF47384">
    <property type="entry name" value="Homodimeric domain of signal transducing histidine kinase"/>
    <property type="match status" value="1"/>
</dbReference>
<feature type="coiled-coil region" evidence="14">
    <location>
        <begin position="412"/>
        <end position="439"/>
    </location>
</feature>
<keyword evidence="7" id="KW-0547">Nucleotide-binding</keyword>
<keyword evidence="11" id="KW-0472">Membrane</keyword>
<gene>
    <name evidence="18" type="ORF">dnl_45280</name>
</gene>
<dbReference type="Pfam" id="PF00512">
    <property type="entry name" value="HisKA"/>
    <property type="match status" value="1"/>
</dbReference>
<dbReference type="InterPro" id="IPR003594">
    <property type="entry name" value="HATPase_dom"/>
</dbReference>
<evidence type="ECO:0000256" key="2">
    <source>
        <dbReference type="ARBA" id="ARBA00004651"/>
    </source>
</evidence>
<dbReference type="Gene3D" id="3.40.50.2300">
    <property type="match status" value="1"/>
</dbReference>
<evidence type="ECO:0000256" key="5">
    <source>
        <dbReference type="ARBA" id="ARBA00022553"/>
    </source>
</evidence>
<evidence type="ECO:0000256" key="1">
    <source>
        <dbReference type="ARBA" id="ARBA00000085"/>
    </source>
</evidence>
<dbReference type="SMART" id="SM00073">
    <property type="entry name" value="HPT"/>
    <property type="match status" value="1"/>
</dbReference>
<keyword evidence="4" id="KW-1003">Cell membrane</keyword>
<dbReference type="SMART" id="SM00388">
    <property type="entry name" value="HisKA"/>
    <property type="match status" value="1"/>
</dbReference>
<evidence type="ECO:0000256" key="11">
    <source>
        <dbReference type="ARBA" id="ARBA00023136"/>
    </source>
</evidence>
<keyword evidence="18" id="KW-0418">Kinase</keyword>
<evidence type="ECO:0000313" key="18">
    <source>
        <dbReference type="EMBL" id="QTA82160.1"/>
    </source>
</evidence>
<dbReference type="Gene3D" id="1.20.120.160">
    <property type="entry name" value="HPT domain"/>
    <property type="match status" value="1"/>
</dbReference>
<keyword evidence="8" id="KW-0067">ATP-binding</keyword>
<keyword evidence="9" id="KW-1133">Transmembrane helix</keyword>
<dbReference type="FunFam" id="3.30.565.10:FF:000010">
    <property type="entry name" value="Sensor histidine kinase RcsC"/>
    <property type="match status" value="1"/>
</dbReference>
<dbReference type="Gene3D" id="1.10.287.130">
    <property type="match status" value="1"/>
</dbReference>
<feature type="modified residue" description="4-aspartylphosphate" evidence="13">
    <location>
        <position position="297"/>
    </location>
</feature>
<dbReference type="GO" id="GO:0005524">
    <property type="term" value="F:ATP binding"/>
    <property type="evidence" value="ECO:0007669"/>
    <property type="project" value="UniProtKB-KW"/>
</dbReference>
<dbReference type="RefSeq" id="WP_207688120.1">
    <property type="nucleotide sequence ID" value="NZ_CP061799.1"/>
</dbReference>
<proteinExistence type="predicted"/>
<feature type="domain" description="Response regulatory" evidence="16">
    <location>
        <begin position="248"/>
        <end position="367"/>
    </location>
</feature>
<dbReference type="PROSITE" id="PS50109">
    <property type="entry name" value="HIS_KIN"/>
    <property type="match status" value="1"/>
</dbReference>
<evidence type="ECO:0000256" key="6">
    <source>
        <dbReference type="ARBA" id="ARBA00022692"/>
    </source>
</evidence>
<dbReference type="CDD" id="cd16922">
    <property type="entry name" value="HATPase_EvgS-ArcB-TorS-like"/>
    <property type="match status" value="1"/>
</dbReference>
<dbReference type="PROSITE" id="PS50894">
    <property type="entry name" value="HPT"/>
    <property type="match status" value="1"/>
</dbReference>
<reference evidence="18" key="1">
    <citation type="journal article" date="2021" name="Microb. Physiol.">
        <title>Proteogenomic Insights into the Physiology of Marine, Sulfate-Reducing, Filamentous Desulfonema limicola and Desulfonema magnum.</title>
        <authorList>
            <person name="Schnaars V."/>
            <person name="Wohlbrand L."/>
            <person name="Scheve S."/>
            <person name="Hinrichs C."/>
            <person name="Reinhardt R."/>
            <person name="Rabus R."/>
        </authorList>
    </citation>
    <scope>NUCLEOTIDE SEQUENCE</scope>
    <source>
        <strain evidence="18">5ac10</strain>
    </source>
</reference>
<evidence type="ECO:0000256" key="10">
    <source>
        <dbReference type="ARBA" id="ARBA00023012"/>
    </source>
</evidence>
<evidence type="ECO:0000259" key="17">
    <source>
        <dbReference type="PROSITE" id="PS50894"/>
    </source>
</evidence>
<name>A0A975BBG2_9BACT</name>
<protein>
    <recommendedName>
        <fullName evidence="3">histidine kinase</fullName>
        <ecNumber evidence="3">2.7.13.3</ecNumber>
    </recommendedName>
</protein>
<dbReference type="EC" id="2.7.13.3" evidence="3"/>
<keyword evidence="19" id="KW-1185">Reference proteome</keyword>
<dbReference type="EMBL" id="CP061799">
    <property type="protein sequence ID" value="QTA82160.1"/>
    <property type="molecule type" value="Genomic_DNA"/>
</dbReference>
<keyword evidence="6" id="KW-0812">Transmembrane</keyword>
<dbReference type="CDD" id="cd17546">
    <property type="entry name" value="REC_hyHK_CKI1_RcsC-like"/>
    <property type="match status" value="1"/>
</dbReference>